<dbReference type="RefSeq" id="WP_171558656.1">
    <property type="nucleotide sequence ID" value="NZ_JABFCS010000001.1"/>
</dbReference>
<gene>
    <name evidence="2" type="ORF">HK415_10170</name>
</gene>
<evidence type="ECO:0000313" key="2">
    <source>
        <dbReference type="EMBL" id="NNU43444.1"/>
    </source>
</evidence>
<dbReference type="EMBL" id="JABFCS010000001">
    <property type="protein sequence ID" value="NNU43444.1"/>
    <property type="molecule type" value="Genomic_DNA"/>
</dbReference>
<proteinExistence type="predicted"/>
<feature type="signal peptide" evidence="1">
    <location>
        <begin position="1"/>
        <end position="23"/>
    </location>
</feature>
<name>A0A849KAK1_9BURK</name>
<accession>A0A849KAK1</accession>
<organism evidence="2 3">
    <name type="scientific">Ramlibacter montanisoli</name>
    <dbReference type="NCBI Taxonomy" id="2732512"/>
    <lineage>
        <taxon>Bacteria</taxon>
        <taxon>Pseudomonadati</taxon>
        <taxon>Pseudomonadota</taxon>
        <taxon>Betaproteobacteria</taxon>
        <taxon>Burkholderiales</taxon>
        <taxon>Comamonadaceae</taxon>
        <taxon>Ramlibacter</taxon>
    </lineage>
</organism>
<comment type="caution">
    <text evidence="2">The sequence shown here is derived from an EMBL/GenBank/DDBJ whole genome shotgun (WGS) entry which is preliminary data.</text>
</comment>
<dbReference type="Proteomes" id="UP000552954">
    <property type="component" value="Unassembled WGS sequence"/>
</dbReference>
<protein>
    <submittedName>
        <fullName evidence="2">Uncharacterized protein</fullName>
    </submittedName>
</protein>
<reference evidence="2 3" key="1">
    <citation type="submission" date="2020-05" db="EMBL/GenBank/DDBJ databases">
        <authorList>
            <person name="Khan S.A."/>
            <person name="Jeon C.O."/>
            <person name="Chun B.H."/>
        </authorList>
    </citation>
    <scope>NUCLEOTIDE SEQUENCE [LARGE SCALE GENOMIC DNA]</scope>
    <source>
        <strain evidence="2 3">B156</strain>
    </source>
</reference>
<keyword evidence="1" id="KW-0732">Signal</keyword>
<reference evidence="2 3" key="2">
    <citation type="submission" date="2020-06" db="EMBL/GenBank/DDBJ databases">
        <title>Ramlibacter rhizophilus sp. nov., isolated from rhizosphere soil of national flower Mugunghwa from South Korea.</title>
        <authorList>
            <person name="Zheng-Fei Y."/>
            <person name="Huan T."/>
        </authorList>
    </citation>
    <scope>NUCLEOTIDE SEQUENCE [LARGE SCALE GENOMIC DNA]</scope>
    <source>
        <strain evidence="2 3">B156</strain>
    </source>
</reference>
<evidence type="ECO:0000313" key="3">
    <source>
        <dbReference type="Proteomes" id="UP000552954"/>
    </source>
</evidence>
<evidence type="ECO:0000256" key="1">
    <source>
        <dbReference type="SAM" id="SignalP"/>
    </source>
</evidence>
<dbReference type="AlphaFoldDB" id="A0A849KAK1"/>
<sequence length="114" mass="12054">MDPRALRGLLAAAVVTASLPALADPSSPACELPASESDPLSDRAGILAQYERLPQACLREIFSACSTAASMSLLDFSSAAVCSFGYEALLKQGFGGNFRALMAWWQAQRGQTLQ</sequence>
<feature type="chain" id="PRO_5032433401" evidence="1">
    <location>
        <begin position="24"/>
        <end position="114"/>
    </location>
</feature>
<keyword evidence="3" id="KW-1185">Reference proteome</keyword>